<dbReference type="Pfam" id="PF00004">
    <property type="entry name" value="AAA"/>
    <property type="match status" value="1"/>
</dbReference>
<evidence type="ECO:0000313" key="15">
    <source>
        <dbReference type="EMBL" id="ODH44955.1"/>
    </source>
</evidence>
<dbReference type="InterPro" id="IPR041546">
    <property type="entry name" value="ClpA/ClpB_AAA_lid"/>
</dbReference>
<dbReference type="GO" id="GO:0042026">
    <property type="term" value="P:protein refolding"/>
    <property type="evidence" value="ECO:0007669"/>
    <property type="project" value="TreeGrafter"/>
</dbReference>
<dbReference type="SUPFAM" id="SSF49503">
    <property type="entry name" value="Cupredoxins"/>
    <property type="match status" value="2"/>
</dbReference>
<dbReference type="VEuPathDB" id="FungiDB:PADG_11148"/>
<protein>
    <submittedName>
        <fullName evidence="15">Hsp98-like protein</fullName>
    </submittedName>
</protein>
<dbReference type="Gene3D" id="1.20.120.850">
    <property type="entry name" value="SWI2/SNF2 ATPases, N-terminal domain"/>
    <property type="match status" value="1"/>
</dbReference>
<organism evidence="15 16">
    <name type="scientific">Paracoccidioides brasiliensis</name>
    <dbReference type="NCBI Taxonomy" id="121759"/>
    <lineage>
        <taxon>Eukaryota</taxon>
        <taxon>Fungi</taxon>
        <taxon>Dikarya</taxon>
        <taxon>Ascomycota</taxon>
        <taxon>Pezizomycotina</taxon>
        <taxon>Eurotiomycetes</taxon>
        <taxon>Eurotiomycetidae</taxon>
        <taxon>Onygenales</taxon>
        <taxon>Ajellomycetaceae</taxon>
        <taxon>Paracoccidioides</taxon>
    </lineage>
</organism>
<dbReference type="InterPro" id="IPR018368">
    <property type="entry name" value="ClpA/B_CS1"/>
</dbReference>
<evidence type="ECO:0000256" key="1">
    <source>
        <dbReference type="ARBA" id="ARBA00008675"/>
    </source>
</evidence>
<dbReference type="Gene3D" id="3.40.50.300">
    <property type="entry name" value="P-loop containing nucleotide triphosphate hydrolases"/>
    <property type="match status" value="4"/>
</dbReference>
<dbReference type="PANTHER" id="PTHR11638:SF18">
    <property type="entry name" value="HEAT SHOCK PROTEIN 104"/>
    <property type="match status" value="1"/>
</dbReference>
<proteinExistence type="inferred from homology"/>
<dbReference type="InterPro" id="IPR001270">
    <property type="entry name" value="ClpA/B"/>
</dbReference>
<keyword evidence="3 8" id="KW-0547">Nucleotide-binding</keyword>
<feature type="region of interest" description="Disordered" evidence="10">
    <location>
        <begin position="1290"/>
        <end position="1363"/>
    </location>
</feature>
<dbReference type="Gene3D" id="2.60.40.420">
    <property type="entry name" value="Cupredoxins - blue copper proteins"/>
    <property type="match status" value="2"/>
</dbReference>
<feature type="compositionally biased region" description="Low complexity" evidence="10">
    <location>
        <begin position="1290"/>
        <end position="1308"/>
    </location>
</feature>
<dbReference type="SMART" id="SM00382">
    <property type="entry name" value="AAA"/>
    <property type="match status" value="3"/>
</dbReference>
<dbReference type="InterPro" id="IPR028299">
    <property type="entry name" value="ClpA/B_CS2"/>
</dbReference>
<dbReference type="InterPro" id="IPR008972">
    <property type="entry name" value="Cupredoxin"/>
</dbReference>
<dbReference type="Pfam" id="PF07724">
    <property type="entry name" value="AAA_2"/>
    <property type="match status" value="1"/>
</dbReference>
<dbReference type="SMART" id="SM00487">
    <property type="entry name" value="DEXDc"/>
    <property type="match status" value="1"/>
</dbReference>
<evidence type="ECO:0000256" key="5">
    <source>
        <dbReference type="ARBA" id="ARBA00022840"/>
    </source>
</evidence>
<dbReference type="Pfam" id="PF10431">
    <property type="entry name" value="ClpB_D2-small"/>
    <property type="match status" value="1"/>
</dbReference>
<dbReference type="VEuPathDB" id="FungiDB:PADG_00764"/>
<comment type="similarity">
    <text evidence="1 8">Belongs to the ClpA/ClpB family.</text>
</comment>
<comment type="caution">
    <text evidence="15">The sequence shown here is derived from an EMBL/GenBank/DDBJ whole genome shotgun (WGS) entry which is preliminary data.</text>
</comment>
<dbReference type="Pfam" id="PF00176">
    <property type="entry name" value="SNF2-rel_dom"/>
    <property type="match status" value="1"/>
</dbReference>
<evidence type="ECO:0000256" key="2">
    <source>
        <dbReference type="ARBA" id="ARBA00022737"/>
    </source>
</evidence>
<feature type="domain" description="Helicase C-terminal" evidence="13">
    <location>
        <begin position="1946"/>
        <end position="2108"/>
    </location>
</feature>
<dbReference type="GO" id="GO:0005524">
    <property type="term" value="F:ATP binding"/>
    <property type="evidence" value="ECO:0007669"/>
    <property type="project" value="UniProtKB-KW"/>
</dbReference>
<dbReference type="GO" id="GO:0051082">
    <property type="term" value="F:unfolded protein binding"/>
    <property type="evidence" value="ECO:0007669"/>
    <property type="project" value="TreeGrafter"/>
</dbReference>
<dbReference type="SUPFAM" id="SSF81923">
    <property type="entry name" value="Double Clp-N motif"/>
    <property type="match status" value="1"/>
</dbReference>
<dbReference type="VEuPathDB" id="FungiDB:PABG_02373"/>
<dbReference type="CDD" id="cd18004">
    <property type="entry name" value="DEXHc_RAD54"/>
    <property type="match status" value="1"/>
</dbReference>
<feature type="compositionally biased region" description="Polar residues" evidence="10">
    <location>
        <begin position="410"/>
        <end position="424"/>
    </location>
</feature>
<evidence type="ECO:0000256" key="4">
    <source>
        <dbReference type="ARBA" id="ARBA00022801"/>
    </source>
</evidence>
<dbReference type="Proteomes" id="UP000242814">
    <property type="component" value="Unassembled WGS sequence"/>
</dbReference>
<keyword evidence="6 8" id="KW-0143">Chaperone</keyword>
<feature type="chain" id="PRO_5008902527" evidence="11">
    <location>
        <begin position="18"/>
        <end position="2275"/>
    </location>
</feature>
<dbReference type="VEuPathDB" id="FungiDB:PADG_00765"/>
<dbReference type="GO" id="GO:0043335">
    <property type="term" value="P:protein unfolding"/>
    <property type="evidence" value="ECO:0007669"/>
    <property type="project" value="TreeGrafter"/>
</dbReference>
<dbReference type="GO" id="GO:0016887">
    <property type="term" value="F:ATP hydrolysis activity"/>
    <property type="evidence" value="ECO:0007669"/>
    <property type="project" value="InterPro"/>
</dbReference>
<keyword evidence="5 8" id="KW-0067">ATP-binding</keyword>
<feature type="compositionally biased region" description="Basic residues" evidence="10">
    <location>
        <begin position="2190"/>
        <end position="2203"/>
    </location>
</feature>
<dbReference type="Pfam" id="PF17871">
    <property type="entry name" value="AAA_lid_9"/>
    <property type="match status" value="1"/>
</dbReference>
<feature type="compositionally biased region" description="Basic and acidic residues" evidence="10">
    <location>
        <begin position="2148"/>
        <end position="2157"/>
    </location>
</feature>
<dbReference type="CDD" id="cd19499">
    <property type="entry name" value="RecA-like_ClpB_Hsp104-like"/>
    <property type="match status" value="1"/>
</dbReference>
<dbReference type="GO" id="GO:0070370">
    <property type="term" value="P:cellular heat acclimation"/>
    <property type="evidence" value="ECO:0007669"/>
    <property type="project" value="TreeGrafter"/>
</dbReference>
<dbReference type="Gene3D" id="1.10.8.60">
    <property type="match status" value="1"/>
</dbReference>
<dbReference type="Gene3D" id="3.40.50.10810">
    <property type="entry name" value="Tandem AAA-ATPase domain"/>
    <property type="match status" value="1"/>
</dbReference>
<dbReference type="SMART" id="SM01086">
    <property type="entry name" value="ClpB_D2-small"/>
    <property type="match status" value="1"/>
</dbReference>
<reference evidence="15 16" key="1">
    <citation type="submission" date="2016-06" db="EMBL/GenBank/DDBJ databases">
        <authorList>
            <person name="Kjaerup R.B."/>
            <person name="Dalgaard T.S."/>
            <person name="Juul-Madsen H.R."/>
        </authorList>
    </citation>
    <scope>NUCLEOTIDE SEQUENCE [LARGE SCALE GENOMIC DNA]</scope>
    <source>
        <strain evidence="15 16">Pb300</strain>
    </source>
</reference>
<dbReference type="PROSITE" id="PS51903">
    <property type="entry name" value="CLP_R"/>
    <property type="match status" value="1"/>
</dbReference>
<dbReference type="Pfam" id="PF00271">
    <property type="entry name" value="Helicase_C"/>
    <property type="match status" value="1"/>
</dbReference>
<dbReference type="PROSITE" id="PS51194">
    <property type="entry name" value="HELICASE_CTER"/>
    <property type="match status" value="1"/>
</dbReference>
<evidence type="ECO:0000259" key="14">
    <source>
        <dbReference type="PROSITE" id="PS51903"/>
    </source>
</evidence>
<dbReference type="InterPro" id="IPR050130">
    <property type="entry name" value="ClpA_ClpB"/>
</dbReference>
<evidence type="ECO:0000256" key="9">
    <source>
        <dbReference type="SAM" id="Coils"/>
    </source>
</evidence>
<dbReference type="FunFam" id="3.40.50.300:FF:000025">
    <property type="entry name" value="ATP-dependent Clp protease subunit"/>
    <property type="match status" value="1"/>
</dbReference>
<dbReference type="InterPro" id="IPR049730">
    <property type="entry name" value="SNF2/RAD54-like_C"/>
</dbReference>
<dbReference type="PROSITE" id="PS51192">
    <property type="entry name" value="HELICASE_ATP_BIND_1"/>
    <property type="match status" value="1"/>
</dbReference>
<dbReference type="InterPro" id="IPR019489">
    <property type="entry name" value="Clp_ATPase_C"/>
</dbReference>
<dbReference type="SUPFAM" id="SSF52540">
    <property type="entry name" value="P-loop containing nucleoside triphosphate hydrolases"/>
    <property type="match status" value="4"/>
</dbReference>
<dbReference type="PRINTS" id="PR00300">
    <property type="entry name" value="CLPPROTEASEA"/>
</dbReference>
<evidence type="ECO:0000256" key="7">
    <source>
        <dbReference type="PROSITE-ProRule" id="PRU01251"/>
    </source>
</evidence>
<dbReference type="GO" id="GO:0051087">
    <property type="term" value="F:protein-folding chaperone binding"/>
    <property type="evidence" value="ECO:0007669"/>
    <property type="project" value="TreeGrafter"/>
</dbReference>
<evidence type="ECO:0000259" key="12">
    <source>
        <dbReference type="PROSITE" id="PS51192"/>
    </source>
</evidence>
<dbReference type="InterPro" id="IPR003593">
    <property type="entry name" value="AAA+_ATPase"/>
</dbReference>
<dbReference type="InterPro" id="IPR036628">
    <property type="entry name" value="Clp_N_dom_sf"/>
</dbReference>
<dbReference type="PROSITE" id="PS00870">
    <property type="entry name" value="CLPAB_1"/>
    <property type="match status" value="1"/>
</dbReference>
<dbReference type="Gene3D" id="1.10.1780.10">
    <property type="entry name" value="Clp, N-terminal domain"/>
    <property type="match status" value="1"/>
</dbReference>
<gene>
    <name evidence="15" type="ORF">ACO22_00506</name>
</gene>
<evidence type="ECO:0000256" key="11">
    <source>
        <dbReference type="SAM" id="SignalP"/>
    </source>
</evidence>
<feature type="region of interest" description="Disordered" evidence="10">
    <location>
        <begin position="405"/>
        <end position="424"/>
    </location>
</feature>
<name>A0A1D2JP54_PARBR</name>
<dbReference type="GO" id="GO:0005829">
    <property type="term" value="C:cytosol"/>
    <property type="evidence" value="ECO:0007669"/>
    <property type="project" value="TreeGrafter"/>
</dbReference>
<dbReference type="Pfam" id="PF02861">
    <property type="entry name" value="Clp_N"/>
    <property type="match status" value="1"/>
</dbReference>
<dbReference type="VEuPathDB" id="FungiDB:PABG_02374"/>
<feature type="domain" description="Clp R" evidence="14">
    <location>
        <begin position="362"/>
        <end position="526"/>
    </location>
</feature>
<dbReference type="InterPro" id="IPR000330">
    <property type="entry name" value="SNF2_N"/>
</dbReference>
<dbReference type="InterPro" id="IPR001650">
    <property type="entry name" value="Helicase_C-like"/>
</dbReference>
<feature type="region of interest" description="Disordered" evidence="10">
    <location>
        <begin position="2184"/>
        <end position="2207"/>
    </location>
</feature>
<keyword evidence="9" id="KW-0175">Coiled coil</keyword>
<keyword evidence="2 7" id="KW-0677">Repeat</keyword>
<dbReference type="CDD" id="cd18793">
    <property type="entry name" value="SF2_C_SNF"/>
    <property type="match status" value="1"/>
</dbReference>
<accession>A0A1D2JP54</accession>
<keyword evidence="4" id="KW-0378">Hydrolase</keyword>
<dbReference type="FunFam" id="3.40.50.10810:FF:000035">
    <property type="entry name" value="DsDNA-dependent ATPase (Rad54b)"/>
    <property type="match status" value="1"/>
</dbReference>
<evidence type="ECO:0000256" key="10">
    <source>
        <dbReference type="SAM" id="MobiDB-lite"/>
    </source>
</evidence>
<dbReference type="PROSITE" id="PS00871">
    <property type="entry name" value="CLPAB_2"/>
    <property type="match status" value="1"/>
</dbReference>
<feature type="region of interest" description="Disordered" evidence="10">
    <location>
        <begin position="2133"/>
        <end position="2165"/>
    </location>
</feature>
<dbReference type="CDD" id="cd00920">
    <property type="entry name" value="Cupredoxin"/>
    <property type="match status" value="1"/>
</dbReference>
<dbReference type="PANTHER" id="PTHR11638">
    <property type="entry name" value="ATP-DEPENDENT CLP PROTEASE"/>
    <property type="match status" value="1"/>
</dbReference>
<sequence length="2275" mass="251227">MKLSALSVIALAAIAAAFEDIAVRGSHHGYKKHYVDVGTFNGEVKFFPNQIDAAVGDTVYFNFLAQSHSLTQSDFKTPCTYNGGFDTGLNQPNPKNESGLFVIPFHVQTTKPQWFYCKQQGPPNHCGKGMVFGLNPAGKMDEFIKIAIAQNSGLDYGADKKPTTWTPTGGEYHHTYPPTPTVTVGLDKGKTLRYYPEYLPHVYNGSKIHFDFRALNHTLTESSFESPCTPLEEHGAVDTGFNHANADDIPEFKPFDLIAHSKHPRYFYCKQGAGSVRSHCGNGMVFALNVDEARFKEFQERARATLPKIRGRIPICINEIDFAFVKIFRAYQLSPTATPTPNLEVPDYISAKLPVTAWTAIMNGTQLTDRANQALVDAHALAEQHAHPQLLPIHLAVSLLDPPVDESKDQQVTTHPSHQASSGSLFKRVVEKAHGDPQQLRRALNKSLVRLASQDPPPETISPSPAFAKVLRAASNLSKTQKDTYVAIDHLIAALAQDPTIQRALADANIPNVKMIDSAIQQIRGMKRVDSKTADTEEESENLKKFTVDMTAMAREGKIDPVIGREEEIRRVIRILSRRTKNNPVLIGEPGVGKTTVVEGLARRIVNADVPANLANCKLLSLDVGSLVAGSKYRGEFEERMKGVLKEIEESKETIVLFVDEIHLLMGAGSSGEGGMDAANLLKPMLARGQLHCIGATTLGEYRKYIEKDQAFERRFQQVLVKEPTVGETISILRGLKERYEVHHGVNILDGAIVSAANLASRYLTARRLPDSAVDLIDEAAAAVRVTRESQPEALDTLERRARQLQIEIHALAREKDAASKARLEAAKQEAANVNEELRPLREKYESEKQRSKDIQDARIKLDLLKVKRDEATRSGDTQTASDLIYYAIPDVEKRIEQLEAERARQDAELSAQPGAGETLMADAVGPEQINEIVARWTGIPVTRLRTTEKDRLLHMESHLSKIVVGQKEAVQSVSNAIRLQRSGLSNPNSPPSFLFCGPSGTGKTLLTKALAEFLFDDPKAMIRFDMSEYQERHSLSRMIGAPPGYVGHDAGGQLTESLRRRPFSILLFDEVEKAAKEVLTVLLQLMDDGRITDGQGRIVDAKNCIVVMTSNLGAEFLQRPTASNGQIDPTTKELVMGALRNYFLPEFLNRISSIIIFNRLTRREIRKIVDVRLQEIQRRLEQNDRTVTIDCTDEVKDYLGNAGYSPVYGARPLSRLIEKEVLNRLAVLILRGAIKDGETARVVMQEGRITVLPNHVETESEDEEMIDESDTLAEMEEDMGEQDLYEKLPTTASPSTTTTSSSNADSSIGDSYPQSKRRRISPEAVDLTINDNEDAGYDNRQRDAKSGSAVRVVHKPSSKITDTERKPLIARWNPPVEVEVDDNGTSARNGGMETYYNVLWRKSTAKKHKTWDGDGILAVRGGYAYLQDVSGKDLGRIRFISPLLPGSTLSVGGKDVEVDSVMSKKEYMSGRAFLGIAELLPASISADDDTEIRKDPARISRISSAMSTNGTIRLPSKTKIKREHGDDGGAKKLLNAAVPKSLAMKSAFKNPMKESTVLVRKPNGKPIPRHNPSLPGAVVMRRPESVPKGKEIVDVVLDPLLGKHLREHQREGVRFLYECVMGMRSFNGEGAILADEMGLGKTLQTIALIWTLLKQNPIYEAPPVIKKALIVCPVTLIDNWKKEFRKWLGNERIGVFVADAKRTRLTDFTMGQSYSVMIIGYERLRTVQEELSKGSGIDIVIADEGHRMRTVQNKSAQAIQTLNTSKRVILSGTPIQNDLTEFFAMVDFVNPGILGTFKMFMKQFEGPIVKSQQPGALKRDIEKGKARSEELASLTSLFILRRTADLLSNYLPPKTEYVLFCNPTSSQANIYRHVLSSPVFQCALGNSDSALQLITILKKLCNSPSLLNPKSSDEDSTSTLSSLVASLPSSITRRLTPASSGKIRVLDQLLHNIRHTTSEKVVLISNYTSTLDLLGKLLTSLSLPFLRLDGSTPAAKRQALVDDFNRSSPTSVFAFLLSAKAGGTGLNLIGASRLVLFDVDWNPATDMQAMARIHRDGQKRHCRIYRFLLKGALEEKIWQRQVTKIGLANSVMDQKCGVLQFSREELRDLFRLDEGATCQTHDLLGCECDGRGGQETSSHPNGSHIIDISKSDHSESESTDSDDATTDFTKLIKASQLQALSSGGAVMKGRGKISNKSRKGKSKIPSLMQYTHVDTSHLRAPSPHQTSGNFGADKADIEAHIDDDVLLSLLKEEGNGVSFVFKKHGSSGTPESST</sequence>
<dbReference type="FunFam" id="3.40.50.300:FF:000010">
    <property type="entry name" value="Chaperone clpB 1, putative"/>
    <property type="match status" value="1"/>
</dbReference>
<evidence type="ECO:0000259" key="13">
    <source>
        <dbReference type="PROSITE" id="PS51194"/>
    </source>
</evidence>
<dbReference type="VEuPathDB" id="FungiDB:PABG_02372"/>
<dbReference type="InterPro" id="IPR004176">
    <property type="entry name" value="Clp_R_N"/>
</dbReference>
<feature type="signal peptide" evidence="11">
    <location>
        <begin position="1"/>
        <end position="17"/>
    </location>
</feature>
<dbReference type="EMBL" id="LZYO01000010">
    <property type="protein sequence ID" value="ODH44955.1"/>
    <property type="molecule type" value="Genomic_DNA"/>
</dbReference>
<evidence type="ECO:0000256" key="3">
    <source>
        <dbReference type="ARBA" id="ARBA00022741"/>
    </source>
</evidence>
<evidence type="ECO:0000256" key="6">
    <source>
        <dbReference type="ARBA" id="ARBA00023186"/>
    </source>
</evidence>
<dbReference type="InterPro" id="IPR038718">
    <property type="entry name" value="SNF2-like_sf"/>
</dbReference>
<evidence type="ECO:0000256" key="8">
    <source>
        <dbReference type="RuleBase" id="RU004432"/>
    </source>
</evidence>
<evidence type="ECO:0000313" key="16">
    <source>
        <dbReference type="Proteomes" id="UP000242814"/>
    </source>
</evidence>
<dbReference type="InterPro" id="IPR003959">
    <property type="entry name" value="ATPase_AAA_core"/>
</dbReference>
<dbReference type="CDD" id="cd00009">
    <property type="entry name" value="AAA"/>
    <property type="match status" value="1"/>
</dbReference>
<dbReference type="InterPro" id="IPR027417">
    <property type="entry name" value="P-loop_NTPase"/>
</dbReference>
<dbReference type="SMART" id="SM00490">
    <property type="entry name" value="HELICc"/>
    <property type="match status" value="1"/>
</dbReference>
<keyword evidence="11" id="KW-0732">Signal</keyword>
<dbReference type="InterPro" id="IPR014001">
    <property type="entry name" value="Helicase_ATP-bd"/>
</dbReference>
<feature type="domain" description="Helicase ATP-binding" evidence="12">
    <location>
        <begin position="1623"/>
        <end position="1793"/>
    </location>
</feature>
<dbReference type="FunFam" id="3.40.50.300:FF:000120">
    <property type="entry name" value="ATP-dependent chaperone ClpB"/>
    <property type="match status" value="1"/>
</dbReference>
<feature type="coiled-coil region" evidence="9">
    <location>
        <begin position="795"/>
        <end position="909"/>
    </location>
</feature>